<sequence length="68" mass="7838">MLWTSYIYPYCTTQDIHSTTFVTMDVHMTSEADILWISFIYPDGTPQDIPHLTFKVCPASDCQGFEVK</sequence>
<dbReference type="EMBL" id="LRGB01001961">
    <property type="protein sequence ID" value="KZS09836.1"/>
    <property type="molecule type" value="Genomic_DNA"/>
</dbReference>
<proteinExistence type="predicted"/>
<gene>
    <name evidence="1" type="ORF">APZ42_025842</name>
</gene>
<protein>
    <submittedName>
        <fullName evidence="1">Uncharacterized protein</fullName>
    </submittedName>
</protein>
<organism evidence="1 2">
    <name type="scientific">Daphnia magna</name>
    <dbReference type="NCBI Taxonomy" id="35525"/>
    <lineage>
        <taxon>Eukaryota</taxon>
        <taxon>Metazoa</taxon>
        <taxon>Ecdysozoa</taxon>
        <taxon>Arthropoda</taxon>
        <taxon>Crustacea</taxon>
        <taxon>Branchiopoda</taxon>
        <taxon>Diplostraca</taxon>
        <taxon>Cladocera</taxon>
        <taxon>Anomopoda</taxon>
        <taxon>Daphniidae</taxon>
        <taxon>Daphnia</taxon>
    </lineage>
</organism>
<comment type="caution">
    <text evidence="1">The sequence shown here is derived from an EMBL/GenBank/DDBJ whole genome shotgun (WGS) entry which is preliminary data.</text>
</comment>
<name>A0A164SPZ4_9CRUS</name>
<evidence type="ECO:0000313" key="2">
    <source>
        <dbReference type="Proteomes" id="UP000076858"/>
    </source>
</evidence>
<evidence type="ECO:0000313" key="1">
    <source>
        <dbReference type="EMBL" id="KZS09836.1"/>
    </source>
</evidence>
<dbReference type="AlphaFoldDB" id="A0A164SPZ4"/>
<dbReference type="Proteomes" id="UP000076858">
    <property type="component" value="Unassembled WGS sequence"/>
</dbReference>
<accession>A0A164SPZ4</accession>
<keyword evidence="2" id="KW-1185">Reference proteome</keyword>
<reference evidence="1 2" key="1">
    <citation type="submission" date="2016-03" db="EMBL/GenBank/DDBJ databases">
        <title>EvidentialGene: Evidence-directed Construction of Genes on Genomes.</title>
        <authorList>
            <person name="Gilbert D.G."/>
            <person name="Choi J.-H."/>
            <person name="Mockaitis K."/>
            <person name="Colbourne J."/>
            <person name="Pfrender M."/>
        </authorList>
    </citation>
    <scope>NUCLEOTIDE SEQUENCE [LARGE SCALE GENOMIC DNA]</scope>
    <source>
        <strain evidence="1 2">Xinb3</strain>
        <tissue evidence="1">Complete organism</tissue>
    </source>
</reference>